<dbReference type="InterPro" id="IPR006584">
    <property type="entry name" value="Cellulose-bd_IV"/>
</dbReference>
<dbReference type="Pfam" id="PF03422">
    <property type="entry name" value="CBM_6"/>
    <property type="match status" value="1"/>
</dbReference>
<dbReference type="InterPro" id="IPR008979">
    <property type="entry name" value="Galactose-bd-like_sf"/>
</dbReference>
<dbReference type="Gene3D" id="2.60.120.260">
    <property type="entry name" value="Galactose-binding domain-like"/>
    <property type="match status" value="2"/>
</dbReference>
<dbReference type="Gene3D" id="3.20.20.80">
    <property type="entry name" value="Glycosidases"/>
    <property type="match status" value="1"/>
</dbReference>
<comment type="caution">
    <text evidence="6">The sequence shown here is derived from an EMBL/GenBank/DDBJ whole genome shotgun (WGS) entry which is preliminary data.</text>
</comment>
<dbReference type="PROSITE" id="PS51175">
    <property type="entry name" value="CBM6"/>
    <property type="match status" value="1"/>
</dbReference>
<protein>
    <submittedName>
        <fullName evidence="6">Endoglucanase</fullName>
    </submittedName>
</protein>
<dbReference type="InterPro" id="IPR050386">
    <property type="entry name" value="Glycosyl_hydrolase_5"/>
</dbReference>
<keyword evidence="2" id="KW-0378">Hydrolase</keyword>
<dbReference type="CDD" id="cd04080">
    <property type="entry name" value="CBM6_cellulase-like"/>
    <property type="match status" value="1"/>
</dbReference>
<dbReference type="Pfam" id="PF00150">
    <property type="entry name" value="Cellulase"/>
    <property type="match status" value="1"/>
</dbReference>
<dbReference type="HOGENOM" id="CLU_334604_0_0_6"/>
<name>A4BHQ0_9GAMM</name>
<dbReference type="SMART" id="SM00060">
    <property type="entry name" value="FN3"/>
    <property type="match status" value="1"/>
</dbReference>
<dbReference type="SMART" id="SM00606">
    <property type="entry name" value="CBD_IV"/>
    <property type="match status" value="1"/>
</dbReference>
<dbReference type="CDD" id="cd00063">
    <property type="entry name" value="FN3"/>
    <property type="match status" value="1"/>
</dbReference>
<dbReference type="InterPro" id="IPR003961">
    <property type="entry name" value="FN3_dom"/>
</dbReference>
<dbReference type="SUPFAM" id="SSF49265">
    <property type="entry name" value="Fibronectin type III"/>
    <property type="match status" value="1"/>
</dbReference>
<dbReference type="GO" id="GO:0008422">
    <property type="term" value="F:beta-glucosidase activity"/>
    <property type="evidence" value="ECO:0007669"/>
    <property type="project" value="TreeGrafter"/>
</dbReference>
<reference evidence="6 7" key="1">
    <citation type="submission" date="2006-02" db="EMBL/GenBank/DDBJ databases">
        <authorList>
            <person name="Pinhassi J."/>
            <person name="Pedros-Alio C."/>
            <person name="Ferriera S."/>
            <person name="Johnson J."/>
            <person name="Kravitz S."/>
            <person name="Halpern A."/>
            <person name="Remington K."/>
            <person name="Beeson K."/>
            <person name="Tran B."/>
            <person name="Rogers Y.-H."/>
            <person name="Friedman R."/>
            <person name="Venter J.C."/>
        </authorList>
    </citation>
    <scope>NUCLEOTIDE SEQUENCE [LARGE SCALE GENOMIC DNA]</scope>
    <source>
        <strain evidence="6 7">MED297</strain>
    </source>
</reference>
<sequence>MNKTFQKWSRWKSVGLPAILTVAATFIGCQDEGNNPDPGQPSTLAPLHTQGTQWVDNHNQPVVLKGVNLGNWLLQEFWMMGQETDQIGDQCSLEAVLDDRFGFAERERLMDQFRDNWITDRDWDLLDSFGINVVRLPFIWNLIEDEHNPMTLRDDAWQYLDYAIDEAEKRDIYVILDLHGAVGAQGWEHHSGCAGLNEYWDNEEYQARTRWLWQQIATRYRDRSAVAAYGVLNEPWGTTPANLATESIELYDAIRDVDADKVVILPGHSAGIDAYEKPEDIGLTNVALEMHFYPGIFGWGEIGYAVHRDWLKCGVDGNGGICEWDARLQEKNVPFLVGEMQPWTGLGLELGAEITQATYDHYGDLGWASTAWSYKLITNEGGQGSGRWGMVTNKETLGLLAKADTWTADCNAWDSTLANACTTPATEFTPDRSGINDYYFVVKFGASANTGALDVTVDGLSIKNVDTGEELLINGEFGSSTGWTSWAASTLPTLNFAATDPAKLPAGSDGTALHMTGSDVNGGIYQRISLDASATYRLAGTFKRNDSQDTWAEFYLVEAQPVNGIDVLVEGPFAAIDFNTASKETIETLFNAFGDMAYDIHEPLRDAMTADQRSALFDLPDRPLNVALQETADQVTLTWDASATPEKTTGYNVYRSTSLASGYQPIATNLDALVYVDTNVSATQTYYYRVHAMNEQDESFASDVVHTALKTIPVPGLIEAEDMSNMLGIQIETCSDIGGGENVGYMDPDDFLEYSIDVAEAGTYDIAYRVASGGGSSGDQAFQIMVNGTVLDTQSVPDTGDWQNWQTITGTVGLAAGVQTLRIQVLGGSWNLNWLDLTRSVVP</sequence>
<evidence type="ECO:0000259" key="4">
    <source>
        <dbReference type="PROSITE" id="PS50853"/>
    </source>
</evidence>
<feature type="domain" description="CBM6" evidence="5">
    <location>
        <begin position="716"/>
        <end position="838"/>
    </location>
</feature>
<keyword evidence="7" id="KW-1185">Reference proteome</keyword>
<dbReference type="InterPro" id="IPR036116">
    <property type="entry name" value="FN3_sf"/>
</dbReference>
<dbReference type="GO" id="GO:0009986">
    <property type="term" value="C:cell surface"/>
    <property type="evidence" value="ECO:0007669"/>
    <property type="project" value="TreeGrafter"/>
</dbReference>
<evidence type="ECO:0000313" key="6">
    <source>
        <dbReference type="EMBL" id="EAR08305.1"/>
    </source>
</evidence>
<dbReference type="PANTHER" id="PTHR31297:SF13">
    <property type="entry name" value="PUTATIVE-RELATED"/>
    <property type="match status" value="1"/>
</dbReference>
<evidence type="ECO:0000313" key="7">
    <source>
        <dbReference type="Proteomes" id="UP000005953"/>
    </source>
</evidence>
<dbReference type="PROSITE" id="PS51257">
    <property type="entry name" value="PROKAR_LIPOPROTEIN"/>
    <property type="match status" value="1"/>
</dbReference>
<gene>
    <name evidence="6" type="ORF">MED297_09201</name>
</gene>
<organism evidence="6 7">
    <name type="scientific">Reinekea blandensis MED297</name>
    <dbReference type="NCBI Taxonomy" id="314283"/>
    <lineage>
        <taxon>Bacteria</taxon>
        <taxon>Pseudomonadati</taxon>
        <taxon>Pseudomonadota</taxon>
        <taxon>Gammaproteobacteria</taxon>
        <taxon>Oceanospirillales</taxon>
        <taxon>Saccharospirillaceae</taxon>
        <taxon>Reinekea</taxon>
    </lineage>
</organism>
<proteinExistence type="predicted"/>
<dbReference type="STRING" id="314283.MED297_09201"/>
<dbReference type="SUPFAM" id="SSF49785">
    <property type="entry name" value="Galactose-binding domain-like"/>
    <property type="match status" value="1"/>
</dbReference>
<feature type="domain" description="Fibronectin type-III" evidence="4">
    <location>
        <begin position="620"/>
        <end position="714"/>
    </location>
</feature>
<dbReference type="EMBL" id="AAOE01000022">
    <property type="protein sequence ID" value="EAR08305.1"/>
    <property type="molecule type" value="Genomic_DNA"/>
</dbReference>
<evidence type="ECO:0000259" key="5">
    <source>
        <dbReference type="PROSITE" id="PS51175"/>
    </source>
</evidence>
<dbReference type="Gene3D" id="2.60.40.10">
    <property type="entry name" value="Immunoglobulins"/>
    <property type="match status" value="1"/>
</dbReference>
<evidence type="ECO:0000256" key="3">
    <source>
        <dbReference type="ARBA" id="ARBA00023295"/>
    </source>
</evidence>
<dbReference type="InterPro" id="IPR017853">
    <property type="entry name" value="GH"/>
</dbReference>
<keyword evidence="3" id="KW-0326">Glycosidase</keyword>
<dbReference type="GO" id="GO:0030246">
    <property type="term" value="F:carbohydrate binding"/>
    <property type="evidence" value="ECO:0007669"/>
    <property type="project" value="InterPro"/>
</dbReference>
<dbReference type="InterPro" id="IPR005084">
    <property type="entry name" value="CBM6"/>
</dbReference>
<evidence type="ECO:0000256" key="2">
    <source>
        <dbReference type="ARBA" id="ARBA00022801"/>
    </source>
</evidence>
<dbReference type="AlphaFoldDB" id="A4BHQ0"/>
<dbReference type="PANTHER" id="PTHR31297">
    <property type="entry name" value="GLUCAN ENDO-1,6-BETA-GLUCOSIDASE B"/>
    <property type="match status" value="1"/>
</dbReference>
<keyword evidence="1" id="KW-0732">Signal</keyword>
<evidence type="ECO:0000256" key="1">
    <source>
        <dbReference type="ARBA" id="ARBA00022729"/>
    </source>
</evidence>
<dbReference type="InterPro" id="IPR013783">
    <property type="entry name" value="Ig-like_fold"/>
</dbReference>
<dbReference type="GO" id="GO:0009251">
    <property type="term" value="P:glucan catabolic process"/>
    <property type="evidence" value="ECO:0007669"/>
    <property type="project" value="TreeGrafter"/>
</dbReference>
<dbReference type="PROSITE" id="PS50853">
    <property type="entry name" value="FN3"/>
    <property type="match status" value="1"/>
</dbReference>
<accession>A4BHQ0</accession>
<dbReference type="InterPro" id="IPR001547">
    <property type="entry name" value="Glyco_hydro_5"/>
</dbReference>
<dbReference type="RefSeq" id="WP_008046092.1">
    <property type="nucleotide sequence ID" value="NZ_CH724152.1"/>
</dbReference>
<dbReference type="GO" id="GO:0005576">
    <property type="term" value="C:extracellular region"/>
    <property type="evidence" value="ECO:0007669"/>
    <property type="project" value="TreeGrafter"/>
</dbReference>
<dbReference type="Proteomes" id="UP000005953">
    <property type="component" value="Unassembled WGS sequence"/>
</dbReference>
<dbReference type="SUPFAM" id="SSF51445">
    <property type="entry name" value="(Trans)glycosidases"/>
    <property type="match status" value="1"/>
</dbReference>